<dbReference type="Proteomes" id="UP000245133">
    <property type="component" value="Unassembled WGS sequence"/>
</dbReference>
<dbReference type="PANTHER" id="PTHR45632:SF3">
    <property type="entry name" value="KELCH-LIKE PROTEIN 32"/>
    <property type="match status" value="1"/>
</dbReference>
<dbReference type="SMART" id="SM00612">
    <property type="entry name" value="Kelch"/>
    <property type="match status" value="2"/>
</dbReference>
<organism evidence="3 4">
    <name type="scientific">Leptospira ryugenii</name>
    <dbReference type="NCBI Taxonomy" id="1917863"/>
    <lineage>
        <taxon>Bacteria</taxon>
        <taxon>Pseudomonadati</taxon>
        <taxon>Spirochaetota</taxon>
        <taxon>Spirochaetia</taxon>
        <taxon>Leptospirales</taxon>
        <taxon>Leptospiraceae</taxon>
        <taxon>Leptospira</taxon>
    </lineage>
</organism>
<dbReference type="SUPFAM" id="SSF117281">
    <property type="entry name" value="Kelch motif"/>
    <property type="match status" value="2"/>
</dbReference>
<sequence>MNERISLLFVILSFLVQSCTLSPKQDQNGNAILAELGVFSTYSSQTACSSSPPNQAFVKELQEVSIVCPPGFRIMEPKLDNQLKYTSLSSIDTLRKQDFEFIRVSDHQIKVRANRNMLAGEWILTLKEIYNRDSLLLPETIWKVNVDTLSPNLTASYPSGSYDPSIFFTNQFDLRFDELVSGIDELSNYKVETNSGSVTIRNIAKLSEQSIRIFWQGDFPRSGGTLRLSYLGIKDRSGNEIKGELNYRIFGWKDGPNVQNGKRDFAIANLSNGDSLLIGGLGVIKNTSSTSTLSIVERWNVNLGTITEVSPLNQTRRFSSFAQTNEDRIVLSGGFTTNLSSSITNTTAIYRPDTGTWNAGPNLSTARIGHASCAISSNKILITGGRTTNLGSAVSTAEILTLDSIGGGSIQTISNLPNARMNHQCIRLANGMYWIVGGSTTTTEIFNPTTESFTTGPSLVFPQELFTSQFDLNGDPFLIGGRSGSLVTDIVQKLNQSNMTVSVSTYLFQARMEHASARLPDRNFISVGGIASATGSVLSSTEKQWNRSGIDSYVLPATKQGRRGHRLLNLVDGRLLLVGGISGVGVPDYLTSTEVFGD</sequence>
<proteinExistence type="predicted"/>
<evidence type="ECO:0000256" key="2">
    <source>
        <dbReference type="ARBA" id="ARBA00022737"/>
    </source>
</evidence>
<evidence type="ECO:0000256" key="1">
    <source>
        <dbReference type="ARBA" id="ARBA00022441"/>
    </source>
</evidence>
<dbReference type="PANTHER" id="PTHR45632">
    <property type="entry name" value="LD33804P"/>
    <property type="match status" value="1"/>
</dbReference>
<accession>A0A2P2E0Q4</accession>
<evidence type="ECO:0008006" key="5">
    <source>
        <dbReference type="Google" id="ProtNLM"/>
    </source>
</evidence>
<dbReference type="RefSeq" id="WP_108976397.1">
    <property type="nucleotide sequence ID" value="NZ_BFBB01000005.1"/>
</dbReference>
<keyword evidence="1" id="KW-0880">Kelch repeat</keyword>
<dbReference type="OrthoDB" id="320326at2"/>
<dbReference type="AlphaFoldDB" id="A0A2P2E0Q4"/>
<comment type="caution">
    <text evidence="3">The sequence shown here is derived from an EMBL/GenBank/DDBJ whole genome shotgun (WGS) entry which is preliminary data.</text>
</comment>
<keyword evidence="2" id="KW-0677">Repeat</keyword>
<evidence type="ECO:0000313" key="3">
    <source>
        <dbReference type="EMBL" id="GBF50470.1"/>
    </source>
</evidence>
<evidence type="ECO:0000313" key="4">
    <source>
        <dbReference type="Proteomes" id="UP000245133"/>
    </source>
</evidence>
<name>A0A2P2E0Q4_9LEPT</name>
<dbReference type="Gene3D" id="2.120.10.80">
    <property type="entry name" value="Kelch-type beta propeller"/>
    <property type="match status" value="2"/>
</dbReference>
<dbReference type="InterPro" id="IPR006652">
    <property type="entry name" value="Kelch_1"/>
</dbReference>
<dbReference type="InterPro" id="IPR015915">
    <property type="entry name" value="Kelch-typ_b-propeller"/>
</dbReference>
<protein>
    <recommendedName>
        <fullName evidence="5">Kelch repeat protein</fullName>
    </recommendedName>
</protein>
<gene>
    <name evidence="3" type="ORF">LPTSP4_19950</name>
</gene>
<dbReference type="EMBL" id="BFBB01000005">
    <property type="protein sequence ID" value="GBF50470.1"/>
    <property type="molecule type" value="Genomic_DNA"/>
</dbReference>
<reference evidence="3 4" key="1">
    <citation type="submission" date="2018-02" db="EMBL/GenBank/DDBJ databases">
        <title>Novel Leptospira species isolated from soil and water in Japan.</title>
        <authorList>
            <person name="Nakao R."/>
            <person name="Masuzawa T."/>
        </authorList>
    </citation>
    <scope>NUCLEOTIDE SEQUENCE [LARGE SCALE GENOMIC DNA]</scope>
    <source>
        <strain evidence="3 4">YH101</strain>
    </source>
</reference>
<keyword evidence="4" id="KW-1185">Reference proteome</keyword>
<dbReference type="PROSITE" id="PS51257">
    <property type="entry name" value="PROKAR_LIPOPROTEIN"/>
    <property type="match status" value="1"/>
</dbReference>